<feature type="region of interest" description="Disordered" evidence="1">
    <location>
        <begin position="155"/>
        <end position="213"/>
    </location>
</feature>
<proteinExistence type="predicted"/>
<feature type="region of interest" description="Disordered" evidence="1">
    <location>
        <begin position="228"/>
        <end position="270"/>
    </location>
</feature>
<dbReference type="EMBL" id="JAYMYQ010000004">
    <property type="protein sequence ID" value="KAK7339893.1"/>
    <property type="molecule type" value="Genomic_DNA"/>
</dbReference>
<feature type="domain" description="DUF3741" evidence="2">
    <location>
        <begin position="56"/>
        <end position="72"/>
    </location>
</feature>
<dbReference type="PANTHER" id="PTHR35499">
    <property type="entry name" value="OS05G0128300 PROTEIN"/>
    <property type="match status" value="1"/>
</dbReference>
<accession>A0AAN9LUL7</accession>
<feature type="compositionally biased region" description="Basic and acidic residues" evidence="1">
    <location>
        <begin position="166"/>
        <end position="196"/>
    </location>
</feature>
<evidence type="ECO:0000313" key="4">
    <source>
        <dbReference type="Proteomes" id="UP001367508"/>
    </source>
</evidence>
<name>A0AAN9LUL7_CANGL</name>
<dbReference type="Pfam" id="PF14383">
    <property type="entry name" value="VARLMGL"/>
    <property type="match status" value="1"/>
</dbReference>
<evidence type="ECO:0000256" key="1">
    <source>
        <dbReference type="SAM" id="MobiDB-lite"/>
    </source>
</evidence>
<evidence type="ECO:0000259" key="2">
    <source>
        <dbReference type="Pfam" id="PF14383"/>
    </source>
</evidence>
<organism evidence="3 4">
    <name type="scientific">Canavalia gladiata</name>
    <name type="common">Sword bean</name>
    <name type="synonym">Dolichos gladiatus</name>
    <dbReference type="NCBI Taxonomy" id="3824"/>
    <lineage>
        <taxon>Eukaryota</taxon>
        <taxon>Viridiplantae</taxon>
        <taxon>Streptophyta</taxon>
        <taxon>Embryophyta</taxon>
        <taxon>Tracheophyta</taxon>
        <taxon>Spermatophyta</taxon>
        <taxon>Magnoliopsida</taxon>
        <taxon>eudicotyledons</taxon>
        <taxon>Gunneridae</taxon>
        <taxon>Pentapetalae</taxon>
        <taxon>rosids</taxon>
        <taxon>fabids</taxon>
        <taxon>Fabales</taxon>
        <taxon>Fabaceae</taxon>
        <taxon>Papilionoideae</taxon>
        <taxon>50 kb inversion clade</taxon>
        <taxon>NPAAA clade</taxon>
        <taxon>indigoferoid/millettioid clade</taxon>
        <taxon>Phaseoleae</taxon>
        <taxon>Canavalia</taxon>
    </lineage>
</organism>
<dbReference type="Proteomes" id="UP001367508">
    <property type="component" value="Unassembled WGS sequence"/>
</dbReference>
<dbReference type="PANTHER" id="PTHR35499:SF4">
    <property type="entry name" value="ALC-INTERACTING PROTEIN 1"/>
    <property type="match status" value="1"/>
</dbReference>
<dbReference type="InterPro" id="IPR032795">
    <property type="entry name" value="DUF3741-assoc"/>
</dbReference>
<keyword evidence="4" id="KW-1185">Reference proteome</keyword>
<dbReference type="AlphaFoldDB" id="A0AAN9LUL7"/>
<reference evidence="3 4" key="1">
    <citation type="submission" date="2024-01" db="EMBL/GenBank/DDBJ databases">
        <title>The genomes of 5 underutilized Papilionoideae crops provide insights into root nodulation and disease resistanc.</title>
        <authorList>
            <person name="Jiang F."/>
        </authorList>
    </citation>
    <scope>NUCLEOTIDE SEQUENCE [LARGE SCALE GENOMIC DNA]</scope>
    <source>
        <strain evidence="3">LVBAO_FW01</strain>
        <tissue evidence="3">Leaves</tissue>
    </source>
</reference>
<feature type="compositionally biased region" description="Low complexity" evidence="1">
    <location>
        <begin position="228"/>
        <end position="242"/>
    </location>
</feature>
<protein>
    <recommendedName>
        <fullName evidence="2">DUF3741 domain-containing protein</fullName>
    </recommendedName>
</protein>
<sequence length="398" mass="44930">MTKPQNAKGGCFSDFFHLIFGVENGNSPPMYISNDHITKSQVTEAVHPNEDNEAKPGVVARLMGLDSLPNTKLEESKGKSTPDLVPRSRSVNFVDYLLKFDINQNNQLKTSASFREVPALYHHKNNDLVVLYWDSKSEDHKVGSFLGNQEMGLGEYSRKGKKQGSKNKEIVRKQSNMKKDRNDEKNKKNSKFKNEPRVVPVKHGSNSKGQNHNEIKVLASVSACSKNCSNRKGGSSGSRSSSTMTNKQKKVVSESKHKKNIRKQESSKKIETECSSQNFSSISVLDDNDYSFLYGPDFIDYSSPLMSKPKSSELLFLDDNVEGRTSKDKGYAYPDIKREKGYFSELIVKLCKLTENDVRESFCTQMRACETETFEEICLACEHKIFDILLNEVVNELV</sequence>
<gene>
    <name evidence="3" type="ORF">VNO77_20579</name>
</gene>
<comment type="caution">
    <text evidence="3">The sequence shown here is derived from an EMBL/GenBank/DDBJ whole genome shotgun (WGS) entry which is preliminary data.</text>
</comment>
<evidence type="ECO:0000313" key="3">
    <source>
        <dbReference type="EMBL" id="KAK7339893.1"/>
    </source>
</evidence>